<dbReference type="CDD" id="cd07814">
    <property type="entry name" value="SRPBCC_CalC_Aha1-like"/>
    <property type="match status" value="1"/>
</dbReference>
<comment type="caution">
    <text evidence="3">The sequence shown here is derived from an EMBL/GenBank/DDBJ whole genome shotgun (WGS) entry which is preliminary data.</text>
</comment>
<dbReference type="InterPro" id="IPR023393">
    <property type="entry name" value="START-like_dom_sf"/>
</dbReference>
<sequence>MAYDKSAVIKSNVEATPVRVWSALTDAEALTAWYWPASMHPRAHSDPVVGGRFGIDAGDMGFAGEYLELDPPRRLVQSWRWAGDDRDSRVTIELTPSGAGTDLLIVHDQVDDETAEMYRAGWESCLTRLPVYLLATSSAENR</sequence>
<comment type="similarity">
    <text evidence="1">Belongs to the AHA1 family.</text>
</comment>
<reference evidence="3 4" key="1">
    <citation type="submission" date="2021-01" db="EMBL/GenBank/DDBJ databases">
        <title>Actinoplanes sp. nov. LDG1-01 isolated from lichen.</title>
        <authorList>
            <person name="Saeng-In P."/>
            <person name="Phongsopitanun W."/>
            <person name="Kanchanasin P."/>
            <person name="Yuki M."/>
            <person name="Kudo T."/>
            <person name="Ohkuma M."/>
            <person name="Tanasupawat S."/>
        </authorList>
    </citation>
    <scope>NUCLEOTIDE SEQUENCE [LARGE SCALE GENOMIC DNA]</scope>
    <source>
        <strain evidence="3 4">LDG1-01</strain>
    </source>
</reference>
<protein>
    <submittedName>
        <fullName evidence="3">SRPBCC domain-containing protein</fullName>
    </submittedName>
</protein>
<gene>
    <name evidence="3" type="ORF">JKJ07_05140</name>
</gene>
<proteinExistence type="inferred from homology"/>
<dbReference type="RefSeq" id="WP_202990088.1">
    <property type="nucleotide sequence ID" value="NZ_JAENHO010000002.1"/>
</dbReference>
<evidence type="ECO:0000256" key="1">
    <source>
        <dbReference type="ARBA" id="ARBA00006817"/>
    </source>
</evidence>
<accession>A0ABS1VGF5</accession>
<evidence type="ECO:0000313" key="4">
    <source>
        <dbReference type="Proteomes" id="UP000598996"/>
    </source>
</evidence>
<dbReference type="Pfam" id="PF08327">
    <property type="entry name" value="AHSA1"/>
    <property type="match status" value="1"/>
</dbReference>
<name>A0ABS1VGF5_9ACTN</name>
<dbReference type="Gene3D" id="3.30.530.20">
    <property type="match status" value="1"/>
</dbReference>
<dbReference type="EMBL" id="JAENHO010000002">
    <property type="protein sequence ID" value="MBL7253693.1"/>
    <property type="molecule type" value="Genomic_DNA"/>
</dbReference>
<dbReference type="SUPFAM" id="SSF55961">
    <property type="entry name" value="Bet v1-like"/>
    <property type="match status" value="1"/>
</dbReference>
<evidence type="ECO:0000259" key="2">
    <source>
        <dbReference type="Pfam" id="PF08327"/>
    </source>
</evidence>
<keyword evidence="4" id="KW-1185">Reference proteome</keyword>
<feature type="domain" description="Activator of Hsp90 ATPase homologue 1/2-like C-terminal" evidence="2">
    <location>
        <begin position="15"/>
        <end position="133"/>
    </location>
</feature>
<dbReference type="Proteomes" id="UP000598996">
    <property type="component" value="Unassembled WGS sequence"/>
</dbReference>
<dbReference type="InterPro" id="IPR013538">
    <property type="entry name" value="ASHA1/2-like_C"/>
</dbReference>
<evidence type="ECO:0000313" key="3">
    <source>
        <dbReference type="EMBL" id="MBL7253693.1"/>
    </source>
</evidence>
<organism evidence="3 4">
    <name type="scientific">Paractinoplanes lichenicola</name>
    <dbReference type="NCBI Taxonomy" id="2802976"/>
    <lineage>
        <taxon>Bacteria</taxon>
        <taxon>Bacillati</taxon>
        <taxon>Actinomycetota</taxon>
        <taxon>Actinomycetes</taxon>
        <taxon>Micromonosporales</taxon>
        <taxon>Micromonosporaceae</taxon>
        <taxon>Paractinoplanes</taxon>
    </lineage>
</organism>